<dbReference type="Proteomes" id="UP000594638">
    <property type="component" value="Unassembled WGS sequence"/>
</dbReference>
<gene>
    <name evidence="1" type="ORF">OLEA9_A049931</name>
</gene>
<sequence>MEHHIKLLLEDKRGTAIEVTYFREAAAVVVARVKLKDSQGQRSKRALVIS</sequence>
<reference evidence="1 2" key="1">
    <citation type="submission" date="2019-12" db="EMBL/GenBank/DDBJ databases">
        <authorList>
            <person name="Alioto T."/>
            <person name="Alioto T."/>
            <person name="Gomez Garrido J."/>
        </authorList>
    </citation>
    <scope>NUCLEOTIDE SEQUENCE [LARGE SCALE GENOMIC DNA]</scope>
</reference>
<comment type="caution">
    <text evidence="1">The sequence shown here is derived from an EMBL/GenBank/DDBJ whole genome shotgun (WGS) entry which is preliminary data.</text>
</comment>
<evidence type="ECO:0000313" key="2">
    <source>
        <dbReference type="Proteomes" id="UP000594638"/>
    </source>
</evidence>
<accession>A0A8S0RZM8</accession>
<dbReference type="AlphaFoldDB" id="A0A8S0RZM8"/>
<protein>
    <submittedName>
        <fullName evidence="1">Uncharacterized protein</fullName>
    </submittedName>
</protein>
<dbReference type="EMBL" id="CACTIH010003776">
    <property type="protein sequence ID" value="CAA2984744.1"/>
    <property type="molecule type" value="Genomic_DNA"/>
</dbReference>
<name>A0A8S0RZM8_OLEEU</name>
<organism evidence="1 2">
    <name type="scientific">Olea europaea subsp. europaea</name>
    <dbReference type="NCBI Taxonomy" id="158383"/>
    <lineage>
        <taxon>Eukaryota</taxon>
        <taxon>Viridiplantae</taxon>
        <taxon>Streptophyta</taxon>
        <taxon>Embryophyta</taxon>
        <taxon>Tracheophyta</taxon>
        <taxon>Spermatophyta</taxon>
        <taxon>Magnoliopsida</taxon>
        <taxon>eudicotyledons</taxon>
        <taxon>Gunneridae</taxon>
        <taxon>Pentapetalae</taxon>
        <taxon>asterids</taxon>
        <taxon>lamiids</taxon>
        <taxon>Lamiales</taxon>
        <taxon>Oleaceae</taxon>
        <taxon>Oleeae</taxon>
        <taxon>Olea</taxon>
    </lineage>
</organism>
<dbReference type="Gramene" id="OE9A049931T1">
    <property type="protein sequence ID" value="OE9A049931C1"/>
    <property type="gene ID" value="OE9A049931"/>
</dbReference>
<evidence type="ECO:0000313" key="1">
    <source>
        <dbReference type="EMBL" id="CAA2984744.1"/>
    </source>
</evidence>
<keyword evidence="2" id="KW-1185">Reference proteome</keyword>
<proteinExistence type="predicted"/>